<dbReference type="InterPro" id="IPR006175">
    <property type="entry name" value="YjgF/YER057c/UK114"/>
</dbReference>
<evidence type="ECO:0000256" key="1">
    <source>
        <dbReference type="ARBA" id="ARBA00010552"/>
    </source>
</evidence>
<evidence type="ECO:0000313" key="2">
    <source>
        <dbReference type="EMBL" id="TWA62594.1"/>
    </source>
</evidence>
<dbReference type="RefSeq" id="WP_014200209.1">
    <property type="nucleotide sequence ID" value="NZ_QLKQ01000084.1"/>
</dbReference>
<dbReference type="InterPro" id="IPR035959">
    <property type="entry name" value="RutC-like_sf"/>
</dbReference>
<dbReference type="FunFam" id="3.30.1330.40:FF:000001">
    <property type="entry name" value="L-PSP family endoribonuclease"/>
    <property type="match status" value="1"/>
</dbReference>
<comment type="similarity">
    <text evidence="1">Belongs to the RutC family.</text>
</comment>
<dbReference type="EMBL" id="VITF01000014">
    <property type="protein sequence ID" value="TWA62594.1"/>
    <property type="molecule type" value="Genomic_DNA"/>
</dbReference>
<dbReference type="PANTHER" id="PTHR11803">
    <property type="entry name" value="2-IMINOBUTANOATE/2-IMINOPROPANOATE DEAMINASE RIDA"/>
    <property type="match status" value="1"/>
</dbReference>
<dbReference type="Pfam" id="PF01042">
    <property type="entry name" value="Ribonuc_L-PSP"/>
    <property type="match status" value="1"/>
</dbReference>
<dbReference type="Gene3D" id="3.30.1330.40">
    <property type="entry name" value="RutC-like"/>
    <property type="match status" value="1"/>
</dbReference>
<dbReference type="SUPFAM" id="SSF55298">
    <property type="entry name" value="YjgF-like"/>
    <property type="match status" value="1"/>
</dbReference>
<dbReference type="PANTHER" id="PTHR11803:SF39">
    <property type="entry name" value="2-IMINOBUTANOATE_2-IMINOPROPANOATE DEAMINASE"/>
    <property type="match status" value="1"/>
</dbReference>
<accession>A0A560AUZ2</accession>
<dbReference type="InterPro" id="IPR006056">
    <property type="entry name" value="RidA"/>
</dbReference>
<dbReference type="GO" id="GO:0005829">
    <property type="term" value="C:cytosol"/>
    <property type="evidence" value="ECO:0007669"/>
    <property type="project" value="TreeGrafter"/>
</dbReference>
<dbReference type="Proteomes" id="UP000318529">
    <property type="component" value="Unassembled WGS sequence"/>
</dbReference>
<proteinExistence type="inferred from homology"/>
<dbReference type="NCBIfam" id="TIGR00004">
    <property type="entry name" value="Rid family detoxifying hydrolase"/>
    <property type="match status" value="1"/>
</dbReference>
<dbReference type="PROSITE" id="PS01094">
    <property type="entry name" value="UPF0076"/>
    <property type="match status" value="1"/>
</dbReference>
<name>A0A560AUZ2_AZOBR</name>
<evidence type="ECO:0000313" key="5">
    <source>
        <dbReference type="Proteomes" id="UP000318529"/>
    </source>
</evidence>
<reference evidence="4 5" key="1">
    <citation type="submission" date="2019-06" db="EMBL/GenBank/DDBJ databases">
        <title>Genomic Encyclopedia of Type Strains, Phase IV (KMG-V): Genome sequencing to study the core and pangenomes of soil and plant-associated prokaryotes.</title>
        <authorList>
            <person name="Whitman W."/>
        </authorList>
    </citation>
    <scope>NUCLEOTIDE SEQUENCE [LARGE SCALE GENOMIC DNA]</scope>
    <source>
        <strain evidence="3 5">BR 11650</strain>
        <strain evidence="2 4">BR 11796</strain>
    </source>
</reference>
<dbReference type="InterPro" id="IPR019897">
    <property type="entry name" value="RidA_CS"/>
</dbReference>
<dbReference type="CDD" id="cd00448">
    <property type="entry name" value="YjgF_YER057c_UK114_family"/>
    <property type="match status" value="1"/>
</dbReference>
<dbReference type="EMBL" id="VITH01000014">
    <property type="protein sequence ID" value="TWA77788.1"/>
    <property type="molecule type" value="Genomic_DNA"/>
</dbReference>
<evidence type="ECO:0000313" key="4">
    <source>
        <dbReference type="Proteomes" id="UP000316083"/>
    </source>
</evidence>
<dbReference type="Proteomes" id="UP000316083">
    <property type="component" value="Unassembled WGS sequence"/>
</dbReference>
<dbReference type="GO" id="GO:0019239">
    <property type="term" value="F:deaminase activity"/>
    <property type="evidence" value="ECO:0007669"/>
    <property type="project" value="TreeGrafter"/>
</dbReference>
<comment type="caution">
    <text evidence="3">The sequence shown here is derived from an EMBL/GenBank/DDBJ whole genome shotgun (WGS) entry which is preliminary data.</text>
</comment>
<protein>
    <submittedName>
        <fullName evidence="3">Endoribonuclease L-PSP</fullName>
    </submittedName>
    <submittedName>
        <fullName evidence="2">Reactive intermediate/imine deaminase</fullName>
    </submittedName>
</protein>
<dbReference type="AlphaFoldDB" id="A0A560AUZ2"/>
<evidence type="ECO:0000313" key="3">
    <source>
        <dbReference type="EMBL" id="TWA77788.1"/>
    </source>
</evidence>
<sequence length="126" mass="12755">MMTDTIATDKAPAAIGPYAQARVAGGLLFVSGQLPIDPATGAFAGPDAPTQAARSLTNIAAIAEAAGTSLAKAVKMTVYVTDLTQFKAVNEVYAGFFQAPFPARSTVEVSALPLGASVEIDAVIAL</sequence>
<gene>
    <name evidence="2" type="ORF">FBZ82_114114</name>
    <name evidence="3" type="ORF">FBZ83_114119</name>
</gene>
<organism evidence="3 5">
    <name type="scientific">Azospirillum brasilense</name>
    <dbReference type="NCBI Taxonomy" id="192"/>
    <lineage>
        <taxon>Bacteria</taxon>
        <taxon>Pseudomonadati</taxon>
        <taxon>Pseudomonadota</taxon>
        <taxon>Alphaproteobacteria</taxon>
        <taxon>Rhodospirillales</taxon>
        <taxon>Azospirillaceae</taxon>
        <taxon>Azospirillum</taxon>
    </lineage>
</organism>